<feature type="domain" description="Rhamnogalacturonan lyase family 11 C-terminal" evidence="3">
    <location>
        <begin position="119"/>
        <end position="622"/>
    </location>
</feature>
<dbReference type="SUPFAM" id="SSF69318">
    <property type="entry name" value="Integrin alpha N-terminal domain"/>
    <property type="match status" value="1"/>
</dbReference>
<dbReference type="InterPro" id="IPR049366">
    <property type="entry name" value="RGL11_C"/>
</dbReference>
<dbReference type="PANTHER" id="PTHR43118">
    <property type="entry name" value="RHAMNOGALACTURONAN LYASE (EUROFUNG)"/>
    <property type="match status" value="1"/>
</dbReference>
<dbReference type="Gene3D" id="2.60.40.10">
    <property type="entry name" value="Immunoglobulins"/>
    <property type="match status" value="1"/>
</dbReference>
<dbReference type="Pfam" id="PF18370">
    <property type="entry name" value="RGI_lyase"/>
    <property type="match status" value="1"/>
</dbReference>
<dbReference type="Proteomes" id="UP000199735">
    <property type="component" value="Unassembled WGS sequence"/>
</dbReference>
<evidence type="ECO:0000256" key="1">
    <source>
        <dbReference type="SAM" id="SignalP"/>
    </source>
</evidence>
<comment type="caution">
    <text evidence="4">The sequence shown here is derived from an EMBL/GenBank/DDBJ whole genome shotgun (WGS) entry which is preliminary data.</text>
</comment>
<evidence type="ECO:0000259" key="2">
    <source>
        <dbReference type="Pfam" id="PF18370"/>
    </source>
</evidence>
<sequence>MITLKKCLLLLLVLLLTFAVPFSADAKKLPKRQMEYLERGAVAVQTEDGIFLSWRFLGNDTKKTSFHVYRDGKKITRKPVKHSTNFLDKDGNANSVYRVEAIGKGVDQDKIIVWRDNQLNIPLQKPADGTTPDGKTYTYNANDASVGDLDGDGEWEIILKWDPSNAQDNSRSGYTGNVFIDAYEMDGTHKWRIDLGHNIRAGAHYTQMLVYDFDGNGKSELVVKTADGTKDSKGKVIGDPDADHRNASGYILEGPEYLTVFEGNTGKIKQTVDYEPARGDICDWGDCYGNRGDRFLAGVAYLDGKTPSIIEARGYYEKTVIAAYTYKDGKLKKQWMFNSETPGNKAYAQQGNHNLSIGDVDEDGKDEIIYGAMALDDDGTGLYSTGLGHGDAMHLSDLDPSRPGLEVFQVHEPYPNEAGIEFRDARTGELIWGIPTNIDVGRGLASDIDPRYPGAEMWAIDGAWNSPTGGLYAASGEQISTNIPPANFAIWWDGDLTREILDHTFDESIQTGTGLIGKWNPETEKLDTLLDAKGTYSNNGTKGNPALQADLIGDWREEAIWRTEDSSALVLYTTTDITEAKLPTLMHDPVYRLGVAWQNVAYNQPPHTSYFLGNDMTQPEMPRIEVKKAK</sequence>
<evidence type="ECO:0000259" key="3">
    <source>
        <dbReference type="Pfam" id="PF21348"/>
    </source>
</evidence>
<protein>
    <submittedName>
        <fullName evidence="4">Rhamnogalacturonan exolyase</fullName>
    </submittedName>
</protein>
<name>A0AAX2EK12_9BACI</name>
<evidence type="ECO:0000313" key="4">
    <source>
        <dbReference type="EMBL" id="SEO11804.1"/>
    </source>
</evidence>
<proteinExistence type="predicted"/>
<dbReference type="AlphaFoldDB" id="A0AAX2EK12"/>
<dbReference type="CDD" id="cd10318">
    <property type="entry name" value="RGL11"/>
    <property type="match status" value="1"/>
</dbReference>
<organism evidence="4 5">
    <name type="scientific">Terribacillus saccharophilus</name>
    <dbReference type="NCBI Taxonomy" id="361277"/>
    <lineage>
        <taxon>Bacteria</taxon>
        <taxon>Bacillati</taxon>
        <taxon>Bacillota</taxon>
        <taxon>Bacilli</taxon>
        <taxon>Bacillales</taxon>
        <taxon>Bacillaceae</taxon>
        <taxon>Terribacillus</taxon>
    </lineage>
</organism>
<dbReference type="InterPro" id="IPR028994">
    <property type="entry name" value="Integrin_alpha_N"/>
</dbReference>
<feature type="domain" description="Rhamnogalacturonan I lyase beta-sheet" evidence="2">
    <location>
        <begin position="32"/>
        <end position="110"/>
    </location>
</feature>
<feature type="signal peptide" evidence="1">
    <location>
        <begin position="1"/>
        <end position="26"/>
    </location>
</feature>
<evidence type="ECO:0000313" key="5">
    <source>
        <dbReference type="Proteomes" id="UP000199735"/>
    </source>
</evidence>
<dbReference type="InterPro" id="IPR013783">
    <property type="entry name" value="Ig-like_fold"/>
</dbReference>
<accession>A0AAX2EK12</accession>
<keyword evidence="1" id="KW-0732">Signal</keyword>
<reference evidence="4 5" key="1">
    <citation type="submission" date="2016-10" db="EMBL/GenBank/DDBJ databases">
        <authorList>
            <person name="Varghese N."/>
            <person name="Submissions S."/>
        </authorList>
    </citation>
    <scope>NUCLEOTIDE SEQUENCE [LARGE SCALE GENOMIC DNA]</scope>
    <source>
        <strain evidence="4 5">DSM 21619</strain>
    </source>
</reference>
<dbReference type="InterPro" id="IPR041624">
    <property type="entry name" value="RGI_lyase"/>
</dbReference>
<gene>
    <name evidence="4" type="ORF">SAMN04489762_3517</name>
</gene>
<feature type="chain" id="PRO_5043858550" evidence="1">
    <location>
        <begin position="27"/>
        <end position="630"/>
    </location>
</feature>
<dbReference type="InterPro" id="IPR034641">
    <property type="entry name" value="RGL11"/>
</dbReference>
<dbReference type="PANTHER" id="PTHR43118:SF1">
    <property type="entry name" value="RHAMNOGALACTURONAN LYASE (EUROFUNG)"/>
    <property type="match status" value="1"/>
</dbReference>
<dbReference type="Pfam" id="PF21348">
    <property type="entry name" value="RGL11_C"/>
    <property type="match status" value="1"/>
</dbReference>
<dbReference type="EMBL" id="FOCD01000007">
    <property type="protein sequence ID" value="SEO11804.1"/>
    <property type="molecule type" value="Genomic_DNA"/>
</dbReference>